<keyword evidence="2" id="KW-1185">Reference proteome</keyword>
<sequence>MIVLSRKYINEIRNHKLLSFQQNINKATFASLPGVGLMSGMAGFIFDVHSSEVFKGLVRTQLTQSLGRITADLSSETAVALEEYFPPRKDWQRCVFYPTTVDLVSRLSARVFLGEGICRNKEWLKVSGAYAVEGIEFIRVLRFWKPILRPIVQFFLSERRQMIKSERVARRIINDELERRIVEQTEDARVGRPVRKYDDALQWLQDWRQKSGQKFDIVGGQLGLGLGAIHTTSMALTRVLYDLIDNPEWIQPLRDEVKRVLEEDGEWKKTTLHKLKLMDSVMKESQRRSPVHLTIMTRIAEADVTFSDGLKVRKGDMLTVTTPEVMMDPELFPEPERFIGNRFLKLRQMPGNENKWQYVTTSTEHFGFGHGEHSCPGRFFAGNELKVALAHMLLKYDWKFAQGHDSRNIERAQDIIPNPIANVMFKERQPELQL</sequence>
<accession>A0ACD3Z645</accession>
<gene>
    <name evidence="1" type="ORF">LCI18_007679</name>
</gene>
<evidence type="ECO:0000313" key="1">
    <source>
        <dbReference type="EMBL" id="UPK96744.1"/>
    </source>
</evidence>
<proteinExistence type="predicted"/>
<dbReference type="EMBL" id="CP090035">
    <property type="protein sequence ID" value="UPK96744.1"/>
    <property type="molecule type" value="Genomic_DNA"/>
</dbReference>
<reference evidence="1" key="1">
    <citation type="submission" date="2021-11" db="EMBL/GenBank/DDBJ databases">
        <title>Fusarium solani-melongenae Genome sequencing and assembly.</title>
        <authorList>
            <person name="Xie S."/>
            <person name="Huang L."/>
            <person name="Zhang X."/>
        </authorList>
    </citation>
    <scope>NUCLEOTIDE SEQUENCE</scope>
    <source>
        <strain evidence="1">CRI 24-3</strain>
    </source>
</reference>
<name>A0ACD3Z645_FUSSC</name>
<protein>
    <submittedName>
        <fullName evidence="1">Uncharacterized protein</fullName>
    </submittedName>
</protein>
<organism evidence="1 2">
    <name type="scientific">Fusarium solani subsp. cucurbitae</name>
    <name type="common">Neocosmosporum cucurbitae</name>
    <dbReference type="NCBI Taxonomy" id="2747967"/>
    <lineage>
        <taxon>Eukaryota</taxon>
        <taxon>Fungi</taxon>
        <taxon>Dikarya</taxon>
        <taxon>Ascomycota</taxon>
        <taxon>Pezizomycotina</taxon>
        <taxon>Sordariomycetes</taxon>
        <taxon>Hypocreomycetidae</taxon>
        <taxon>Hypocreales</taxon>
        <taxon>Nectriaceae</taxon>
        <taxon>Fusarium</taxon>
        <taxon>Fusarium solani species complex</taxon>
    </lineage>
</organism>
<dbReference type="Proteomes" id="UP000830768">
    <property type="component" value="Chromosome 6"/>
</dbReference>
<evidence type="ECO:0000313" key="2">
    <source>
        <dbReference type="Proteomes" id="UP000830768"/>
    </source>
</evidence>